<dbReference type="EMBL" id="JRES01000145">
    <property type="protein sequence ID" value="KNC33839.1"/>
    <property type="molecule type" value="Genomic_DNA"/>
</dbReference>
<gene>
    <name evidence="3" type="ORF">FF38_08988</name>
</gene>
<dbReference type="PANTHER" id="PTHR22028:SF5">
    <property type="entry name" value="COILED-COIL DOMAIN-CONTAINING PROTEIN 191"/>
    <property type="match status" value="1"/>
</dbReference>
<evidence type="ECO:0000313" key="3">
    <source>
        <dbReference type="EMBL" id="KNC33839.1"/>
    </source>
</evidence>
<proteinExistence type="predicted"/>
<keyword evidence="1" id="KW-0175">Coiled coil</keyword>
<evidence type="ECO:0000256" key="2">
    <source>
        <dbReference type="SAM" id="MobiDB-lite"/>
    </source>
</evidence>
<dbReference type="OrthoDB" id="6256972at2759"/>
<feature type="coiled-coil region" evidence="1">
    <location>
        <begin position="628"/>
        <end position="682"/>
    </location>
</feature>
<dbReference type="AlphaFoldDB" id="A0A0L0CQY5"/>
<dbReference type="OMA" id="VIMDMRH"/>
<sequence>MTHPKREKSSNNKDTRWDRIRKRHCSNISTNLKSDAVKKFIEIDYIGRHQQNIMKGDNSSQSNLDPVLVMNLRHEMFKKIPRKLPLATVAYAKNLQQCKEHNIAVEDHYIENQLNQFRMHLQKQHKQNRVPEKKLHSLLIDNTEIIKSLESSHKHIEDFYNTPIDALQEVHDLFTDELEKHVKLMEDKDFRERKSNTLEMEENTLENNRNNEIIGTEVANFLEEKELLLAMDSQKNNGVKPEENIIDFMAERMNELNFNNEIFDLNSQIITEENCQRTPSPLANTDEILKPLREVIEEQNVSHLRCVRFDTDINVCQLKRESSVCSNTSDGIDSVISDLAEEALKELEMEEEFKLEDILEENNSETTQIKHNLILNGCSLHNFKSETGDLIVTGKTAHYVKSSEEENENVNTSESSSKALEDNTYSHNEKSNIIENLFQTCNHNNTSIMRKYFLKWIHYTNIEKIEREHVDGRADRVKKINIFLDKIRIEKTRLKHSQKTESESAFENDHKKCVAKKDTSENVKVNKKYQNKIKVQQDIIDLQRLKLERQERIIMELKLHKLSEEAKEARQELKNELKSVIRSGDPKSKAKAKCLQLIGNLKDEEDDNLNKLQGKALLMPKFLQNMQERALERSIRHEQAKQRRLQQEAEREAQKLALEEAKRQEDEEAKRLRIEALREKRRQEKMAKIIKERERQKYLENQRKAQEFYKRNLLKRIGMESFKRLLQRKRDNLKKCEELRRSLYKKTYFQAWFSLYRILKARRNQKADELYEKILKRQYLQIWLQYVYEERSKFNVAVDYHEFKLSESMFRQWWTYTKRMQMVEETKMKQAVSHHEWHLKWKVLDCWQRLPQILQLEKETEERRQRWRLKIWELLPDYTPNRDDLNFM</sequence>
<dbReference type="InterPro" id="IPR052270">
    <property type="entry name" value="CACF_protein"/>
</dbReference>
<feature type="coiled-coil region" evidence="1">
    <location>
        <begin position="719"/>
        <end position="746"/>
    </location>
</feature>
<name>A0A0L0CQY5_LUCCU</name>
<evidence type="ECO:0000256" key="1">
    <source>
        <dbReference type="SAM" id="Coils"/>
    </source>
</evidence>
<evidence type="ECO:0000313" key="4">
    <source>
        <dbReference type="Proteomes" id="UP000037069"/>
    </source>
</evidence>
<protein>
    <recommendedName>
        <fullName evidence="5">Coiled-coil domain-containing protein KIAA1407</fullName>
    </recommendedName>
</protein>
<accession>A0A0L0CQY5</accession>
<feature type="region of interest" description="Disordered" evidence="2">
    <location>
        <begin position="402"/>
        <end position="424"/>
    </location>
</feature>
<dbReference type="Proteomes" id="UP000037069">
    <property type="component" value="Unassembled WGS sequence"/>
</dbReference>
<evidence type="ECO:0008006" key="5">
    <source>
        <dbReference type="Google" id="ProtNLM"/>
    </source>
</evidence>
<feature type="coiled-coil region" evidence="1">
    <location>
        <begin position="552"/>
        <end position="583"/>
    </location>
</feature>
<keyword evidence="4" id="KW-1185">Reference proteome</keyword>
<organism evidence="3 4">
    <name type="scientific">Lucilia cuprina</name>
    <name type="common">Green bottle fly</name>
    <name type="synonym">Australian sheep blowfly</name>
    <dbReference type="NCBI Taxonomy" id="7375"/>
    <lineage>
        <taxon>Eukaryota</taxon>
        <taxon>Metazoa</taxon>
        <taxon>Ecdysozoa</taxon>
        <taxon>Arthropoda</taxon>
        <taxon>Hexapoda</taxon>
        <taxon>Insecta</taxon>
        <taxon>Pterygota</taxon>
        <taxon>Neoptera</taxon>
        <taxon>Endopterygota</taxon>
        <taxon>Diptera</taxon>
        <taxon>Brachycera</taxon>
        <taxon>Muscomorpha</taxon>
        <taxon>Oestroidea</taxon>
        <taxon>Calliphoridae</taxon>
        <taxon>Luciliinae</taxon>
        <taxon>Lucilia</taxon>
    </lineage>
</organism>
<reference evidence="3 4" key="1">
    <citation type="journal article" date="2015" name="Nat. Commun.">
        <title>Lucilia cuprina genome unlocks parasitic fly biology to underpin future interventions.</title>
        <authorList>
            <person name="Anstead C.A."/>
            <person name="Korhonen P.K."/>
            <person name="Young N.D."/>
            <person name="Hall R.S."/>
            <person name="Jex A.R."/>
            <person name="Murali S.C."/>
            <person name="Hughes D.S."/>
            <person name="Lee S.F."/>
            <person name="Perry T."/>
            <person name="Stroehlein A.J."/>
            <person name="Ansell B.R."/>
            <person name="Breugelmans B."/>
            <person name="Hofmann A."/>
            <person name="Qu J."/>
            <person name="Dugan S."/>
            <person name="Lee S.L."/>
            <person name="Chao H."/>
            <person name="Dinh H."/>
            <person name="Han Y."/>
            <person name="Doddapaneni H.V."/>
            <person name="Worley K.C."/>
            <person name="Muzny D.M."/>
            <person name="Ioannidis P."/>
            <person name="Waterhouse R.M."/>
            <person name="Zdobnov E.M."/>
            <person name="James P.J."/>
            <person name="Bagnall N.H."/>
            <person name="Kotze A.C."/>
            <person name="Gibbs R.A."/>
            <person name="Richards S."/>
            <person name="Batterham P."/>
            <person name="Gasser R.B."/>
        </authorList>
    </citation>
    <scope>NUCLEOTIDE SEQUENCE [LARGE SCALE GENOMIC DNA]</scope>
    <source>
        <strain evidence="3 4">LS</strain>
        <tissue evidence="3">Full body</tissue>
    </source>
</reference>
<dbReference type="PANTHER" id="PTHR22028">
    <property type="entry name" value="SFI1 SPINDLE BODY DOMAIN-CONTAINING PROTEIN-RELATED"/>
    <property type="match status" value="1"/>
</dbReference>
<comment type="caution">
    <text evidence="3">The sequence shown here is derived from an EMBL/GenBank/DDBJ whole genome shotgun (WGS) entry which is preliminary data.</text>
</comment>